<dbReference type="EMBL" id="MNCJ02000321">
    <property type="protein sequence ID" value="KAF5802837.1"/>
    <property type="molecule type" value="Genomic_DNA"/>
</dbReference>
<dbReference type="Proteomes" id="UP000215914">
    <property type="component" value="Unassembled WGS sequence"/>
</dbReference>
<evidence type="ECO:0000313" key="3">
    <source>
        <dbReference type="Proteomes" id="UP000215914"/>
    </source>
</evidence>
<accession>A0A9K3NJG6</accession>
<proteinExistence type="predicted"/>
<evidence type="ECO:0000313" key="2">
    <source>
        <dbReference type="EMBL" id="KAF5802837.1"/>
    </source>
</evidence>
<dbReference type="AlphaFoldDB" id="A0A9K3NJG6"/>
<sequence>MKILLTAFGDEERCTIPLKKLNKNLPEWDLNLISNPLHHETLAAAGFGGRFDPIHHRRKSRQNPRFAGIQSG</sequence>
<evidence type="ECO:0000256" key="1">
    <source>
        <dbReference type="SAM" id="MobiDB-lite"/>
    </source>
</evidence>
<feature type="region of interest" description="Disordered" evidence="1">
    <location>
        <begin position="53"/>
        <end position="72"/>
    </location>
</feature>
<name>A0A9K3NJG6_HELAN</name>
<dbReference type="Gramene" id="mRNA:HanXRQr2_Chr06g0264251">
    <property type="protein sequence ID" value="CDS:HanXRQr2_Chr06g0264251.1"/>
    <property type="gene ID" value="HanXRQr2_Chr06g0264251"/>
</dbReference>
<keyword evidence="3" id="KW-1185">Reference proteome</keyword>
<gene>
    <name evidence="2" type="ORF">HanXRQr2_Chr06g0264251</name>
</gene>
<reference evidence="2" key="1">
    <citation type="journal article" date="2017" name="Nature">
        <title>The sunflower genome provides insights into oil metabolism, flowering and Asterid evolution.</title>
        <authorList>
            <person name="Badouin H."/>
            <person name="Gouzy J."/>
            <person name="Grassa C.J."/>
            <person name="Murat F."/>
            <person name="Staton S.E."/>
            <person name="Cottret L."/>
            <person name="Lelandais-Briere C."/>
            <person name="Owens G.L."/>
            <person name="Carrere S."/>
            <person name="Mayjonade B."/>
            <person name="Legrand L."/>
            <person name="Gill N."/>
            <person name="Kane N.C."/>
            <person name="Bowers J.E."/>
            <person name="Hubner S."/>
            <person name="Bellec A."/>
            <person name="Berard A."/>
            <person name="Berges H."/>
            <person name="Blanchet N."/>
            <person name="Boniface M.C."/>
            <person name="Brunel D."/>
            <person name="Catrice O."/>
            <person name="Chaidir N."/>
            <person name="Claudel C."/>
            <person name="Donnadieu C."/>
            <person name="Faraut T."/>
            <person name="Fievet G."/>
            <person name="Helmstetter N."/>
            <person name="King M."/>
            <person name="Knapp S.J."/>
            <person name="Lai Z."/>
            <person name="Le Paslier M.C."/>
            <person name="Lippi Y."/>
            <person name="Lorenzon L."/>
            <person name="Mandel J.R."/>
            <person name="Marage G."/>
            <person name="Marchand G."/>
            <person name="Marquand E."/>
            <person name="Bret-Mestries E."/>
            <person name="Morien E."/>
            <person name="Nambeesan S."/>
            <person name="Nguyen T."/>
            <person name="Pegot-Espagnet P."/>
            <person name="Pouilly N."/>
            <person name="Raftis F."/>
            <person name="Sallet E."/>
            <person name="Schiex T."/>
            <person name="Thomas J."/>
            <person name="Vandecasteele C."/>
            <person name="Vares D."/>
            <person name="Vear F."/>
            <person name="Vautrin S."/>
            <person name="Crespi M."/>
            <person name="Mangin B."/>
            <person name="Burke J.M."/>
            <person name="Salse J."/>
            <person name="Munos S."/>
            <person name="Vincourt P."/>
            <person name="Rieseberg L.H."/>
            <person name="Langlade N.B."/>
        </authorList>
    </citation>
    <scope>NUCLEOTIDE SEQUENCE</scope>
    <source>
        <tissue evidence="2">Leaves</tissue>
    </source>
</reference>
<comment type="caution">
    <text evidence="2">The sequence shown here is derived from an EMBL/GenBank/DDBJ whole genome shotgun (WGS) entry which is preliminary data.</text>
</comment>
<protein>
    <submittedName>
        <fullName evidence="2">Uncharacterized protein</fullName>
    </submittedName>
</protein>
<organism evidence="2 3">
    <name type="scientific">Helianthus annuus</name>
    <name type="common">Common sunflower</name>
    <dbReference type="NCBI Taxonomy" id="4232"/>
    <lineage>
        <taxon>Eukaryota</taxon>
        <taxon>Viridiplantae</taxon>
        <taxon>Streptophyta</taxon>
        <taxon>Embryophyta</taxon>
        <taxon>Tracheophyta</taxon>
        <taxon>Spermatophyta</taxon>
        <taxon>Magnoliopsida</taxon>
        <taxon>eudicotyledons</taxon>
        <taxon>Gunneridae</taxon>
        <taxon>Pentapetalae</taxon>
        <taxon>asterids</taxon>
        <taxon>campanulids</taxon>
        <taxon>Asterales</taxon>
        <taxon>Asteraceae</taxon>
        <taxon>Asteroideae</taxon>
        <taxon>Heliantheae alliance</taxon>
        <taxon>Heliantheae</taxon>
        <taxon>Helianthus</taxon>
    </lineage>
</organism>
<reference evidence="2" key="2">
    <citation type="submission" date="2020-06" db="EMBL/GenBank/DDBJ databases">
        <title>Helianthus annuus Genome sequencing and assembly Release 2.</title>
        <authorList>
            <person name="Gouzy J."/>
            <person name="Langlade N."/>
            <person name="Munos S."/>
        </authorList>
    </citation>
    <scope>NUCLEOTIDE SEQUENCE</scope>
    <source>
        <tissue evidence="2">Leaves</tissue>
    </source>
</reference>